<dbReference type="STRING" id="1300347.I601_2087"/>
<reference evidence="1 2" key="1">
    <citation type="submission" date="2016-03" db="EMBL/GenBank/DDBJ databases">
        <title>Complete genome sequence of a soil Actinobacterium, Nocardioides dokdonensis FR1436.</title>
        <authorList>
            <person name="Kwon S.-K."/>
            <person name="Kim K."/>
            <person name="Kim J.F."/>
        </authorList>
    </citation>
    <scope>NUCLEOTIDE SEQUENCE [LARGE SCALE GENOMIC DNA]</scope>
    <source>
        <strain evidence="1 2">FR1436</strain>
    </source>
</reference>
<protein>
    <recommendedName>
        <fullName evidence="3">N-acetyltransferase domain-containing protein</fullName>
    </recommendedName>
</protein>
<keyword evidence="2" id="KW-1185">Reference proteome</keyword>
<dbReference type="KEGG" id="ndk:I601_2087"/>
<dbReference type="AlphaFoldDB" id="A0A1A9GM42"/>
<dbReference type="RefSeq" id="WP_068109074.1">
    <property type="nucleotide sequence ID" value="NZ_CP015079.1"/>
</dbReference>
<dbReference type="Gene3D" id="3.40.630.30">
    <property type="match status" value="1"/>
</dbReference>
<dbReference type="Proteomes" id="UP000077868">
    <property type="component" value="Chromosome"/>
</dbReference>
<evidence type="ECO:0008006" key="3">
    <source>
        <dbReference type="Google" id="ProtNLM"/>
    </source>
</evidence>
<proteinExistence type="predicted"/>
<dbReference type="OrthoDB" id="3774915at2"/>
<evidence type="ECO:0000313" key="2">
    <source>
        <dbReference type="Proteomes" id="UP000077868"/>
    </source>
</evidence>
<sequence>MSIVPADFVLPAPLETARFRLALLGPEHNESDYAAWTGSMEFIRSLPGWAASSWPEPMTIEANLRDCVSHAERSGSGVDFAYTVLLPDRDEVIGCVYFKPARPARSGAVVVLSWVTAEHSDLDEPLYEAVTRWLAEDWPWSEVEYAPRPARPTDPA</sequence>
<accession>A0A1A9GM42</accession>
<dbReference type="PATRIC" id="fig|1300347.3.peg.2085"/>
<gene>
    <name evidence="1" type="ORF">I601_2087</name>
</gene>
<organism evidence="1 2">
    <name type="scientific">Nocardioides dokdonensis FR1436</name>
    <dbReference type="NCBI Taxonomy" id="1300347"/>
    <lineage>
        <taxon>Bacteria</taxon>
        <taxon>Bacillati</taxon>
        <taxon>Actinomycetota</taxon>
        <taxon>Actinomycetes</taxon>
        <taxon>Propionibacteriales</taxon>
        <taxon>Nocardioidaceae</taxon>
        <taxon>Nocardioides</taxon>
    </lineage>
</organism>
<name>A0A1A9GM42_9ACTN</name>
<dbReference type="EMBL" id="CP015079">
    <property type="protein sequence ID" value="ANH38515.1"/>
    <property type="molecule type" value="Genomic_DNA"/>
</dbReference>
<evidence type="ECO:0000313" key="1">
    <source>
        <dbReference type="EMBL" id="ANH38515.1"/>
    </source>
</evidence>